<evidence type="ECO:0000256" key="2">
    <source>
        <dbReference type="ARBA" id="ARBA00018911"/>
    </source>
</evidence>
<dbReference type="InterPro" id="IPR020084">
    <property type="entry name" value="NUDIX_hydrolase_CS"/>
</dbReference>
<dbReference type="Proteomes" id="UP000582837">
    <property type="component" value="Unassembled WGS sequence"/>
</dbReference>
<protein>
    <recommendedName>
        <fullName evidence="2">Bis(5'-nucleosyl)-tetraphosphatase [asymmetrical]</fullName>
    </recommendedName>
    <alternativeName>
        <fullName evidence="5">Diadenosine 5',5'''-P1,P4-tetraphosphate asymmetrical hydrolase</fullName>
    </alternativeName>
</protein>
<dbReference type="Pfam" id="PF00293">
    <property type="entry name" value="NUDIX"/>
    <property type="match status" value="1"/>
</dbReference>
<evidence type="ECO:0000256" key="6">
    <source>
        <dbReference type="RuleBase" id="RU003476"/>
    </source>
</evidence>
<feature type="region of interest" description="Disordered" evidence="7">
    <location>
        <begin position="149"/>
        <end position="184"/>
    </location>
</feature>
<comment type="similarity">
    <text evidence="1 6">Belongs to the Nudix hydrolase family.</text>
</comment>
<evidence type="ECO:0000256" key="7">
    <source>
        <dbReference type="SAM" id="MobiDB-lite"/>
    </source>
</evidence>
<proteinExistence type="inferred from homology"/>
<dbReference type="Gene3D" id="3.90.79.10">
    <property type="entry name" value="Nucleoside Triphosphate Pyrophosphohydrolase"/>
    <property type="match status" value="1"/>
</dbReference>
<dbReference type="InterPro" id="IPR020476">
    <property type="entry name" value="Nudix_hydrolase"/>
</dbReference>
<dbReference type="GO" id="GO:0000166">
    <property type="term" value="F:nucleotide binding"/>
    <property type="evidence" value="ECO:0007669"/>
    <property type="project" value="UniProtKB-KW"/>
</dbReference>
<evidence type="ECO:0000256" key="4">
    <source>
        <dbReference type="ARBA" id="ARBA00022801"/>
    </source>
</evidence>
<dbReference type="PANTHER" id="PTHR21340:SF0">
    <property type="entry name" value="BIS(5'-NUCLEOSYL)-TETRAPHOSPHATASE [ASYMMETRICAL]"/>
    <property type="match status" value="1"/>
</dbReference>
<dbReference type="PROSITE" id="PS51462">
    <property type="entry name" value="NUDIX"/>
    <property type="match status" value="1"/>
</dbReference>
<feature type="domain" description="Nudix hydrolase" evidence="8">
    <location>
        <begin position="4"/>
        <end position="143"/>
    </location>
</feature>
<keyword evidence="3" id="KW-0547">Nucleotide-binding</keyword>
<dbReference type="GO" id="GO:0006167">
    <property type="term" value="P:AMP biosynthetic process"/>
    <property type="evidence" value="ECO:0007669"/>
    <property type="project" value="TreeGrafter"/>
</dbReference>
<dbReference type="RefSeq" id="WP_170039278.1">
    <property type="nucleotide sequence ID" value="NZ_JABDTL010000002.1"/>
</dbReference>
<evidence type="ECO:0000256" key="5">
    <source>
        <dbReference type="ARBA" id="ARBA00032644"/>
    </source>
</evidence>
<evidence type="ECO:0000256" key="1">
    <source>
        <dbReference type="ARBA" id="ARBA00005582"/>
    </source>
</evidence>
<evidence type="ECO:0000259" key="8">
    <source>
        <dbReference type="PROSITE" id="PS51462"/>
    </source>
</evidence>
<dbReference type="CDD" id="cd03428">
    <property type="entry name" value="NUDIX_Ap4A_Nudt2"/>
    <property type="match status" value="1"/>
</dbReference>
<keyword evidence="4 6" id="KW-0378">Hydrolase</keyword>
<name>A0A841GM74_9BACT</name>
<dbReference type="AlphaFoldDB" id="A0A841GM74"/>
<dbReference type="InterPro" id="IPR015797">
    <property type="entry name" value="NUDIX_hydrolase-like_dom_sf"/>
</dbReference>
<dbReference type="SUPFAM" id="SSF55811">
    <property type="entry name" value="Nudix"/>
    <property type="match status" value="1"/>
</dbReference>
<evidence type="ECO:0000313" key="10">
    <source>
        <dbReference type="Proteomes" id="UP000582837"/>
    </source>
</evidence>
<gene>
    <name evidence="9" type="ORF">HNQ61_000013</name>
</gene>
<sequence length="184" mass="20776">MKRVSQMAAGVVLFRDSEDGRRYLLMRSALTRRPIWEFPKGGVESGETDEQAAVRELWEEAGIGETRISLFDGFREEERYVFTQGKGESRTLIVKRVIYFLAKTDEERVIISREAEEFRWATYDEAMRLLRFPGKRFVLEAAEALLCGDGRGRPERPTGFARSDASPAPAESARPAVPISVPGS</sequence>
<reference evidence="9 10" key="1">
    <citation type="submission" date="2020-08" db="EMBL/GenBank/DDBJ databases">
        <title>Genomic Encyclopedia of Type Strains, Phase IV (KMG-IV): sequencing the most valuable type-strain genomes for metagenomic binning, comparative biology and taxonomic classification.</title>
        <authorList>
            <person name="Goeker M."/>
        </authorList>
    </citation>
    <scope>NUCLEOTIDE SEQUENCE [LARGE SCALE GENOMIC DNA]</scope>
    <source>
        <strain evidence="9 10">DSM 29007</strain>
    </source>
</reference>
<dbReference type="InterPro" id="IPR000086">
    <property type="entry name" value="NUDIX_hydrolase_dom"/>
</dbReference>
<keyword evidence="10" id="KW-1185">Reference proteome</keyword>
<comment type="caution">
    <text evidence="9">The sequence shown here is derived from an EMBL/GenBank/DDBJ whole genome shotgun (WGS) entry which is preliminary data.</text>
</comment>
<dbReference type="EMBL" id="JACHIA010000001">
    <property type="protein sequence ID" value="MBB6068402.1"/>
    <property type="molecule type" value="Genomic_DNA"/>
</dbReference>
<feature type="compositionally biased region" description="Low complexity" evidence="7">
    <location>
        <begin position="161"/>
        <end position="176"/>
    </location>
</feature>
<dbReference type="InterPro" id="IPR051325">
    <property type="entry name" value="Nudix_hydrolase_domain"/>
</dbReference>
<organism evidence="9 10">
    <name type="scientific">Longimicrobium terrae</name>
    <dbReference type="NCBI Taxonomy" id="1639882"/>
    <lineage>
        <taxon>Bacteria</taxon>
        <taxon>Pseudomonadati</taxon>
        <taxon>Gemmatimonadota</taxon>
        <taxon>Longimicrobiia</taxon>
        <taxon>Longimicrobiales</taxon>
        <taxon>Longimicrobiaceae</taxon>
        <taxon>Longimicrobium</taxon>
    </lineage>
</organism>
<dbReference type="PROSITE" id="PS00893">
    <property type="entry name" value="NUDIX_BOX"/>
    <property type="match status" value="1"/>
</dbReference>
<dbReference type="InterPro" id="IPR003565">
    <property type="entry name" value="Tetra_PHTase"/>
</dbReference>
<dbReference type="PRINTS" id="PR00502">
    <property type="entry name" value="NUDIXFAMILY"/>
</dbReference>
<evidence type="ECO:0000256" key="3">
    <source>
        <dbReference type="ARBA" id="ARBA00022741"/>
    </source>
</evidence>
<dbReference type="PANTHER" id="PTHR21340">
    <property type="entry name" value="DIADENOSINE 5,5-P1,P4-TETRAPHOSPHATE PYROPHOSPHOHYDROLASE MUTT"/>
    <property type="match status" value="1"/>
</dbReference>
<dbReference type="GO" id="GO:0006754">
    <property type="term" value="P:ATP biosynthetic process"/>
    <property type="evidence" value="ECO:0007669"/>
    <property type="project" value="TreeGrafter"/>
</dbReference>
<accession>A0A841GM74</accession>
<evidence type="ECO:0000313" key="9">
    <source>
        <dbReference type="EMBL" id="MBB6068402.1"/>
    </source>
</evidence>
<dbReference type="GO" id="GO:0004081">
    <property type="term" value="F:bis(5'-nucleosyl)-tetraphosphatase (asymmetrical) activity"/>
    <property type="evidence" value="ECO:0007669"/>
    <property type="project" value="TreeGrafter"/>
</dbReference>